<evidence type="ECO:0000256" key="1">
    <source>
        <dbReference type="SAM" id="MobiDB-lite"/>
    </source>
</evidence>
<dbReference type="Proteomes" id="UP000034786">
    <property type="component" value="Unassembled WGS sequence"/>
</dbReference>
<reference evidence="3" key="1">
    <citation type="submission" date="2015-02" db="EMBL/GenBank/DDBJ databases">
        <authorList>
            <person name="Ju K.-S."/>
            <person name="Doroghazi J.R."/>
            <person name="Metcalf W."/>
        </authorList>
    </citation>
    <scope>NUCLEOTIDE SEQUENCE [LARGE SCALE GENOMIC DNA]</scope>
    <source>
        <strain evidence="3">NRRL B-16380</strain>
    </source>
</reference>
<dbReference type="EMBL" id="JYJH01000062">
    <property type="protein sequence ID" value="KJK34052.1"/>
    <property type="molecule type" value="Genomic_DNA"/>
</dbReference>
<comment type="caution">
    <text evidence="2">The sequence shown here is derived from an EMBL/GenBank/DDBJ whole genome shotgun (WGS) entry which is preliminary data.</text>
</comment>
<sequence length="120" mass="12650">MIIFDTNAVNLLPPEGPRADIIRKLGQSGHHRVAVPWMVLEEMAAHQAQLVEYGGDVLDLTVDPVAVHVVGCIASAVTTAIDEDEAMAVGEGIDVAGPPRGAVSEESVQQHQRQSAAHGL</sequence>
<evidence type="ECO:0000313" key="2">
    <source>
        <dbReference type="EMBL" id="KJK34052.1"/>
    </source>
</evidence>
<feature type="region of interest" description="Disordered" evidence="1">
    <location>
        <begin position="92"/>
        <end position="120"/>
    </location>
</feature>
<organism evidence="2 3">
    <name type="scientific">Streptomyces variegatus</name>
    <dbReference type="NCBI Taxonomy" id="284040"/>
    <lineage>
        <taxon>Bacteria</taxon>
        <taxon>Bacillati</taxon>
        <taxon>Actinomycetota</taxon>
        <taxon>Actinomycetes</taxon>
        <taxon>Kitasatosporales</taxon>
        <taxon>Streptomycetaceae</taxon>
        <taxon>Streptomyces</taxon>
    </lineage>
</organism>
<dbReference type="AlphaFoldDB" id="A0A0M2GGR4"/>
<name>A0A0M2GGR4_9ACTN</name>
<keyword evidence="3" id="KW-1185">Reference proteome</keyword>
<feature type="compositionally biased region" description="Polar residues" evidence="1">
    <location>
        <begin position="106"/>
        <end position="120"/>
    </location>
</feature>
<evidence type="ECO:0008006" key="4">
    <source>
        <dbReference type="Google" id="ProtNLM"/>
    </source>
</evidence>
<proteinExistence type="predicted"/>
<dbReference type="PATRIC" id="fig|284040.3.peg.7417"/>
<gene>
    <name evidence="2" type="ORF">UK15_37750</name>
</gene>
<evidence type="ECO:0000313" key="3">
    <source>
        <dbReference type="Proteomes" id="UP000034786"/>
    </source>
</evidence>
<protein>
    <recommendedName>
        <fullName evidence="4">PIN domain-containing protein</fullName>
    </recommendedName>
</protein>
<accession>A0A0M2GGR4</accession>